<dbReference type="EMBL" id="KV745371">
    <property type="protein sequence ID" value="OCK75053.1"/>
    <property type="molecule type" value="Genomic_DNA"/>
</dbReference>
<evidence type="ECO:0000313" key="2">
    <source>
        <dbReference type="EMBL" id="OCK75053.1"/>
    </source>
</evidence>
<sequence length="434" mass="49420">MDSHQTVTNPLGPLLLSLSNADLTPTTDTTSSPPSITDCEYAVSYSWMNTTNPTILVPGKPPAWTPLNGPQQLDEDRDEYFRDPNAARFPKYPTEPAVRALLTEQPNYDTTEIDIFACGSTLGNLLRFVRNVYKAFRFNVEVIGNTVFFVRKENSPTELIKDVHGYGHSFPEKYTTWEPDVKGSKSNQRIVKYKFGGLDCMVRFESDGYHKDLVSRHATREPTSDMTQDPESLIDALTSTAVGNHVPVTEQPLEIKSGGCEIPQNAIFDLKTRSNRRRKEINMDEIYPRLWVAHIPNFIVAYHNGDGLFQDIRRENIRRELDNWEKENEIPLRSLVVLIHKIIAFAKATPDAKLEIYRVDPDRLEIRKQEGEGSDALLAHLKAIWAKGPKVPEINAAISTLREEQESLNRRAPSDDDDFYRDDHDEDYNCQLGQ</sequence>
<protein>
    <recommendedName>
        <fullName evidence="4">Geranylgeranyl pyrophosphate synthetase</fullName>
    </recommendedName>
</protein>
<feature type="compositionally biased region" description="Acidic residues" evidence="1">
    <location>
        <begin position="415"/>
        <end position="428"/>
    </location>
</feature>
<dbReference type="AlphaFoldDB" id="A0A8E2E0K6"/>
<dbReference type="PANTHER" id="PTHR35179:SF2">
    <property type="entry name" value="START DOMAIN-CONTAINING PROTEIN"/>
    <property type="match status" value="1"/>
</dbReference>
<feature type="compositionally biased region" description="Basic and acidic residues" evidence="1">
    <location>
        <begin position="404"/>
        <end position="414"/>
    </location>
</feature>
<reference evidence="2 3" key="1">
    <citation type="journal article" date="2016" name="Nat. Commun.">
        <title>Ectomycorrhizal ecology is imprinted in the genome of the dominant symbiotic fungus Cenococcum geophilum.</title>
        <authorList>
            <consortium name="DOE Joint Genome Institute"/>
            <person name="Peter M."/>
            <person name="Kohler A."/>
            <person name="Ohm R.A."/>
            <person name="Kuo A."/>
            <person name="Krutzmann J."/>
            <person name="Morin E."/>
            <person name="Arend M."/>
            <person name="Barry K.W."/>
            <person name="Binder M."/>
            <person name="Choi C."/>
            <person name="Clum A."/>
            <person name="Copeland A."/>
            <person name="Grisel N."/>
            <person name="Haridas S."/>
            <person name="Kipfer T."/>
            <person name="LaButti K."/>
            <person name="Lindquist E."/>
            <person name="Lipzen A."/>
            <person name="Maire R."/>
            <person name="Meier B."/>
            <person name="Mihaltcheva S."/>
            <person name="Molinier V."/>
            <person name="Murat C."/>
            <person name="Poggeler S."/>
            <person name="Quandt C.A."/>
            <person name="Sperisen C."/>
            <person name="Tritt A."/>
            <person name="Tisserant E."/>
            <person name="Crous P.W."/>
            <person name="Henrissat B."/>
            <person name="Nehls U."/>
            <person name="Egli S."/>
            <person name="Spatafora J.W."/>
            <person name="Grigoriev I.V."/>
            <person name="Martin F.M."/>
        </authorList>
    </citation>
    <scope>NUCLEOTIDE SEQUENCE [LARGE SCALE GENOMIC DNA]</scope>
    <source>
        <strain evidence="2 3">CBS 459.81</strain>
    </source>
</reference>
<evidence type="ECO:0000256" key="1">
    <source>
        <dbReference type="SAM" id="MobiDB-lite"/>
    </source>
</evidence>
<name>A0A8E2E0K6_9PEZI</name>
<proteinExistence type="predicted"/>
<dbReference type="OrthoDB" id="5393654at2759"/>
<keyword evidence="3" id="KW-1185">Reference proteome</keyword>
<organism evidence="2 3">
    <name type="scientific">Lepidopterella palustris CBS 459.81</name>
    <dbReference type="NCBI Taxonomy" id="1314670"/>
    <lineage>
        <taxon>Eukaryota</taxon>
        <taxon>Fungi</taxon>
        <taxon>Dikarya</taxon>
        <taxon>Ascomycota</taxon>
        <taxon>Pezizomycotina</taxon>
        <taxon>Dothideomycetes</taxon>
        <taxon>Pleosporomycetidae</taxon>
        <taxon>Mytilinidiales</taxon>
        <taxon>Argynnaceae</taxon>
        <taxon>Lepidopterella</taxon>
    </lineage>
</organism>
<feature type="region of interest" description="Disordered" evidence="1">
    <location>
        <begin position="404"/>
        <end position="434"/>
    </location>
</feature>
<evidence type="ECO:0000313" key="3">
    <source>
        <dbReference type="Proteomes" id="UP000250266"/>
    </source>
</evidence>
<accession>A0A8E2E0K6</accession>
<gene>
    <name evidence="2" type="ORF">K432DRAFT_309410</name>
</gene>
<dbReference type="PANTHER" id="PTHR35179">
    <property type="entry name" value="PROTEIN CBG02620"/>
    <property type="match status" value="1"/>
</dbReference>
<dbReference type="Proteomes" id="UP000250266">
    <property type="component" value="Unassembled WGS sequence"/>
</dbReference>
<evidence type="ECO:0008006" key="4">
    <source>
        <dbReference type="Google" id="ProtNLM"/>
    </source>
</evidence>